<keyword evidence="3 12" id="KW-0808">Transferase</keyword>
<evidence type="ECO:0000256" key="3">
    <source>
        <dbReference type="ARBA" id="ARBA00022679"/>
    </source>
</evidence>
<feature type="transmembrane region" description="Helical" evidence="9">
    <location>
        <begin position="405"/>
        <end position="426"/>
    </location>
</feature>
<reference evidence="11" key="2">
    <citation type="submission" date="2021-03" db="EMBL/GenBank/DDBJ databases">
        <title>Human Oral Microbial Genomes.</title>
        <authorList>
            <person name="Johnston C.D."/>
            <person name="Chen T."/>
            <person name="Dewhirst F.E."/>
        </authorList>
    </citation>
    <scope>NUCLEOTIDE SEQUENCE</scope>
    <source>
        <strain evidence="11">F0714</strain>
    </source>
</reference>
<evidence type="ECO:0000313" key="13">
    <source>
        <dbReference type="Proteomes" id="UP000273044"/>
    </source>
</evidence>
<keyword evidence="13" id="KW-1185">Reference proteome</keyword>
<dbReference type="RefSeq" id="WP_014845986.1">
    <property type="nucleotide sequence ID" value="NZ_CAJZDL010000017.1"/>
</dbReference>
<dbReference type="PANTHER" id="PTHR43289:SF6">
    <property type="entry name" value="SERINE_THREONINE-PROTEIN KINASE NEKL-3"/>
    <property type="match status" value="1"/>
</dbReference>
<dbReference type="InterPro" id="IPR000719">
    <property type="entry name" value="Prot_kinase_dom"/>
</dbReference>
<dbReference type="SMART" id="SM00220">
    <property type="entry name" value="S_TKc"/>
    <property type="match status" value="1"/>
</dbReference>
<evidence type="ECO:0000256" key="9">
    <source>
        <dbReference type="SAM" id="Phobius"/>
    </source>
</evidence>
<reference evidence="12 13" key="1">
    <citation type="submission" date="2018-12" db="EMBL/GenBank/DDBJ databases">
        <authorList>
            <consortium name="Pathogen Informatics"/>
        </authorList>
    </citation>
    <scope>NUCLEOTIDE SEQUENCE [LARGE SCALE GENOMIC DNA]</scope>
    <source>
        <strain evidence="12 13">NCTC12967</strain>
    </source>
</reference>
<feature type="binding site" evidence="7">
    <location>
        <position position="41"/>
    </location>
    <ligand>
        <name>ATP</name>
        <dbReference type="ChEBI" id="CHEBI:30616"/>
    </ligand>
</feature>
<evidence type="ECO:0000256" key="8">
    <source>
        <dbReference type="SAM" id="MobiDB-lite"/>
    </source>
</evidence>
<dbReference type="InterPro" id="IPR017441">
    <property type="entry name" value="Protein_kinase_ATP_BS"/>
</dbReference>
<dbReference type="CDD" id="cd14014">
    <property type="entry name" value="STKc_PknB_like"/>
    <property type="match status" value="1"/>
</dbReference>
<dbReference type="Proteomes" id="UP000677180">
    <property type="component" value="Chromosome"/>
</dbReference>
<evidence type="ECO:0000256" key="4">
    <source>
        <dbReference type="ARBA" id="ARBA00022741"/>
    </source>
</evidence>
<evidence type="ECO:0000256" key="6">
    <source>
        <dbReference type="ARBA" id="ARBA00022840"/>
    </source>
</evidence>
<dbReference type="OMA" id="ITKNSYC"/>
<accession>A0A3N4CW93</accession>
<dbReference type="Gene3D" id="1.10.510.10">
    <property type="entry name" value="Transferase(Phosphotransferase) domain 1"/>
    <property type="match status" value="1"/>
</dbReference>
<dbReference type="GeneID" id="64406344"/>
<dbReference type="GO" id="GO:0004674">
    <property type="term" value="F:protein serine/threonine kinase activity"/>
    <property type="evidence" value="ECO:0007669"/>
    <property type="project" value="UniProtKB-KW"/>
</dbReference>
<feature type="compositionally biased region" description="Basic and acidic residues" evidence="8">
    <location>
        <begin position="381"/>
        <end position="393"/>
    </location>
</feature>
<evidence type="ECO:0000313" key="12">
    <source>
        <dbReference type="EMBL" id="VEH69590.1"/>
    </source>
</evidence>
<keyword evidence="9" id="KW-1133">Transmembrane helix</keyword>
<dbReference type="EC" id="2.7.11.1" evidence="1"/>
<evidence type="ECO:0000256" key="2">
    <source>
        <dbReference type="ARBA" id="ARBA00022527"/>
    </source>
</evidence>
<feature type="domain" description="Protein kinase" evidence="10">
    <location>
        <begin position="13"/>
        <end position="274"/>
    </location>
</feature>
<dbReference type="Proteomes" id="UP000273044">
    <property type="component" value="Chromosome"/>
</dbReference>
<dbReference type="AlphaFoldDB" id="A0A3N4CW93"/>
<dbReference type="EMBL" id="LR134406">
    <property type="protein sequence ID" value="VEH69590.1"/>
    <property type="molecule type" value="Genomic_DNA"/>
</dbReference>
<dbReference type="PROSITE" id="PS00108">
    <property type="entry name" value="PROTEIN_KINASE_ST"/>
    <property type="match status" value="1"/>
</dbReference>
<keyword evidence="9" id="KW-0812">Transmembrane</keyword>
<dbReference type="OrthoDB" id="9762169at2"/>
<evidence type="ECO:0000256" key="5">
    <source>
        <dbReference type="ARBA" id="ARBA00022777"/>
    </source>
</evidence>
<keyword evidence="4 7" id="KW-0547">Nucleotide-binding</keyword>
<keyword evidence="2 11" id="KW-0723">Serine/threonine-protein kinase</keyword>
<keyword evidence="9" id="KW-0472">Membrane</keyword>
<proteinExistence type="predicted"/>
<dbReference type="Pfam" id="PF00069">
    <property type="entry name" value="Pkinase"/>
    <property type="match status" value="1"/>
</dbReference>
<dbReference type="InterPro" id="IPR011009">
    <property type="entry name" value="Kinase-like_dom_sf"/>
</dbReference>
<evidence type="ECO:0000256" key="1">
    <source>
        <dbReference type="ARBA" id="ARBA00012513"/>
    </source>
</evidence>
<gene>
    <name evidence="12" type="primary">pknK</name>
    <name evidence="11" type="ORF">J5A53_11250</name>
    <name evidence="12" type="ORF">NCTC12967_00863</name>
</gene>
<organism evidence="12 13">
    <name type="scientific">Arachnia propionica</name>
    <dbReference type="NCBI Taxonomy" id="1750"/>
    <lineage>
        <taxon>Bacteria</taxon>
        <taxon>Bacillati</taxon>
        <taxon>Actinomycetota</taxon>
        <taxon>Actinomycetes</taxon>
        <taxon>Propionibacteriales</taxon>
        <taxon>Propionibacteriaceae</taxon>
        <taxon>Arachnia</taxon>
    </lineage>
</organism>
<dbReference type="SUPFAM" id="SSF56112">
    <property type="entry name" value="Protein kinase-like (PK-like)"/>
    <property type="match status" value="1"/>
</dbReference>
<dbReference type="GO" id="GO:0005524">
    <property type="term" value="F:ATP binding"/>
    <property type="evidence" value="ECO:0007669"/>
    <property type="project" value="UniProtKB-UniRule"/>
</dbReference>
<dbReference type="PANTHER" id="PTHR43289">
    <property type="entry name" value="MITOGEN-ACTIVATED PROTEIN KINASE KINASE KINASE 20-RELATED"/>
    <property type="match status" value="1"/>
</dbReference>
<evidence type="ECO:0000313" key="11">
    <source>
        <dbReference type="EMBL" id="QUC10359.1"/>
    </source>
</evidence>
<keyword evidence="6 7" id="KW-0067">ATP-binding</keyword>
<dbReference type="EMBL" id="CP072385">
    <property type="protein sequence ID" value="QUC10359.1"/>
    <property type="molecule type" value="Genomic_DNA"/>
</dbReference>
<protein>
    <recommendedName>
        <fullName evidence="1">non-specific serine/threonine protein kinase</fullName>
        <ecNumber evidence="1">2.7.11.1</ecNumber>
    </recommendedName>
</protein>
<evidence type="ECO:0000259" key="10">
    <source>
        <dbReference type="PROSITE" id="PS50011"/>
    </source>
</evidence>
<sequence length="531" mass="56765">MAQRTTPPEIPGFTFIEWLGGGGFADVFRYRDSLGRGVAVKVLHQTVNEATFNAFAAEAVLMARLSGHPNIVTIHSSGLSADGRPFLVMEECSTAHLGIRVANRVLATTLAMEYTVQLAGAVETVHRQDILHRDIKPANILFTGFQRPALTDFGISASHDFSAAANALSPLWAPSEMHPDSPLEAGPWSDVFSLAATTWAMLVGRSPLAVPGGDNERHALRERARSFVAPRTGRPDVPEMLEQVLGTAMAAHPARRYSSALEFARAIQAVQASMGVPVTPVDVLTESEDHTAYGTEHREPGSIDSGWLLGDSGSMLTAGYTMGMSSLTGGYTFHDTMSPAFDPTPPGMSTGAPGPGVLLRGHGFAQAGLRHVEGLPVPEPKSSEVNKSDEAEKARRKKKRKRKQFTLLLTGITVIVTAVTFGVLWFNGVIGPGAQESQGGNDRGTKTVPAVVDASGRVTGQEIKFTWTNPDPQPADSYLVEVVGAPESEARHSVDEPSIILPLKGEQTCVKIVLRRAKGQVSEPVQTCVRS</sequence>
<dbReference type="PROSITE" id="PS00107">
    <property type="entry name" value="PROTEIN_KINASE_ATP"/>
    <property type="match status" value="1"/>
</dbReference>
<dbReference type="PROSITE" id="PS50011">
    <property type="entry name" value="PROTEIN_KINASE_DOM"/>
    <property type="match status" value="1"/>
</dbReference>
<evidence type="ECO:0000256" key="7">
    <source>
        <dbReference type="PROSITE-ProRule" id="PRU10141"/>
    </source>
</evidence>
<dbReference type="InterPro" id="IPR008271">
    <property type="entry name" value="Ser/Thr_kinase_AS"/>
</dbReference>
<keyword evidence="5 12" id="KW-0418">Kinase</keyword>
<dbReference type="Gene3D" id="3.30.200.20">
    <property type="entry name" value="Phosphorylase Kinase, domain 1"/>
    <property type="match status" value="1"/>
</dbReference>
<feature type="region of interest" description="Disordered" evidence="8">
    <location>
        <begin position="373"/>
        <end position="400"/>
    </location>
</feature>
<name>A0A3N4CW93_9ACTN</name>